<sequence length="221" mass="25361">MKPVLFVMTLLLTGPALADDWPDVPVPDGVKREWVADRMLFNGVAMRIFTFNYPRDVEQLKRFYAKAWDEQGRDHKEARQGEWWVLSSLRGDYYTTVQITDLAGTTYAQVGVSRITDLRTSAPPGEGVPALPRSQVISDITAEDAGRPSRTVILRNQHSVGSNYNYYLNHYRSRHWTAVRKNLDQSRRGARISLAKDDREMDIVIKRQGRDVNVMTVEVHR</sequence>
<evidence type="ECO:0000313" key="3">
    <source>
        <dbReference type="Proteomes" id="UP000662703"/>
    </source>
</evidence>
<name>A0ABS0AQD0_9GAMM</name>
<feature type="chain" id="PRO_5045086771" evidence="1">
    <location>
        <begin position="19"/>
        <end position="221"/>
    </location>
</feature>
<keyword evidence="1" id="KW-0732">Signal</keyword>
<evidence type="ECO:0000313" key="2">
    <source>
        <dbReference type="EMBL" id="MBF5056288.1"/>
    </source>
</evidence>
<keyword evidence="3" id="KW-1185">Reference proteome</keyword>
<dbReference type="Proteomes" id="UP000662703">
    <property type="component" value="Unassembled WGS sequence"/>
</dbReference>
<dbReference type="EMBL" id="ARXX01000020">
    <property type="protein sequence ID" value="MBF5056288.1"/>
    <property type="molecule type" value="Genomic_DNA"/>
</dbReference>
<feature type="signal peptide" evidence="1">
    <location>
        <begin position="1"/>
        <end position="18"/>
    </location>
</feature>
<dbReference type="RefSeq" id="WP_194864815.1">
    <property type="nucleotide sequence ID" value="NZ_ARXX01000020.1"/>
</dbReference>
<accession>A0ABS0AQD0</accession>
<organism evidence="2 3">
    <name type="scientific">Alloalcanivorax profundimaris</name>
    <dbReference type="NCBI Taxonomy" id="2735259"/>
    <lineage>
        <taxon>Bacteria</taxon>
        <taxon>Pseudomonadati</taxon>
        <taxon>Pseudomonadota</taxon>
        <taxon>Gammaproteobacteria</taxon>
        <taxon>Oceanospirillales</taxon>
        <taxon>Alcanivoracaceae</taxon>
        <taxon>Alloalcanivorax</taxon>
    </lineage>
</organism>
<gene>
    <name evidence="2" type="ORF">Y5W_01582</name>
</gene>
<protein>
    <submittedName>
        <fullName evidence="2">Uncharacterized protein</fullName>
    </submittedName>
</protein>
<evidence type="ECO:0000256" key="1">
    <source>
        <dbReference type="SAM" id="SignalP"/>
    </source>
</evidence>
<comment type="caution">
    <text evidence="2">The sequence shown here is derived from an EMBL/GenBank/DDBJ whole genome shotgun (WGS) entry which is preliminary data.</text>
</comment>
<reference evidence="2 3" key="1">
    <citation type="submission" date="2012-09" db="EMBL/GenBank/DDBJ databases">
        <title>Genome Sequence of alkane-degrading Bacterium Alcanivorax sp. 521-1.</title>
        <authorList>
            <person name="Lai Q."/>
            <person name="Shao Z."/>
        </authorList>
    </citation>
    <scope>NUCLEOTIDE SEQUENCE [LARGE SCALE GENOMIC DNA]</scope>
    <source>
        <strain evidence="2 3">521-1</strain>
    </source>
</reference>
<proteinExistence type="predicted"/>